<proteinExistence type="predicted"/>
<evidence type="ECO:0000259" key="1">
    <source>
        <dbReference type="Pfam" id="PF08348"/>
    </source>
</evidence>
<dbReference type="AlphaFoldDB" id="A0A1H8M6F0"/>
<dbReference type="InterPro" id="IPR039445">
    <property type="entry name" value="DauR-like_HTH"/>
</dbReference>
<dbReference type="PANTHER" id="PTHR35568:SF1">
    <property type="entry name" value="TRANSCRIPTIONAL REGULATOR DAUR"/>
    <property type="match status" value="1"/>
</dbReference>
<dbReference type="InterPro" id="IPR039446">
    <property type="entry name" value="DauR-like"/>
</dbReference>
<keyword evidence="4" id="KW-1185">Reference proteome</keyword>
<evidence type="ECO:0000313" key="4">
    <source>
        <dbReference type="Proteomes" id="UP000199300"/>
    </source>
</evidence>
<organism evidence="3 4">
    <name type="scientific">Amphibacillus marinus</name>
    <dbReference type="NCBI Taxonomy" id="872970"/>
    <lineage>
        <taxon>Bacteria</taxon>
        <taxon>Bacillati</taxon>
        <taxon>Bacillota</taxon>
        <taxon>Bacilli</taxon>
        <taxon>Bacillales</taxon>
        <taxon>Bacillaceae</taxon>
        <taxon>Amphibacillus</taxon>
    </lineage>
</organism>
<dbReference type="EMBL" id="FODJ01000004">
    <property type="protein sequence ID" value="SEO12830.1"/>
    <property type="molecule type" value="Genomic_DNA"/>
</dbReference>
<gene>
    <name evidence="3" type="ORF">SAMN04488134_10445</name>
</gene>
<dbReference type="RefSeq" id="WP_091496388.1">
    <property type="nucleotide sequence ID" value="NZ_FODJ01000004.1"/>
</dbReference>
<evidence type="ECO:0000313" key="3">
    <source>
        <dbReference type="EMBL" id="SEO12830.1"/>
    </source>
</evidence>
<dbReference type="InterPro" id="IPR013559">
    <property type="entry name" value="YheO"/>
</dbReference>
<evidence type="ECO:0000259" key="2">
    <source>
        <dbReference type="Pfam" id="PF13309"/>
    </source>
</evidence>
<feature type="domain" description="Transcriptional regulator DauR-like HTH" evidence="2">
    <location>
        <begin position="144"/>
        <end position="202"/>
    </location>
</feature>
<dbReference type="OrthoDB" id="9796595at2"/>
<dbReference type="GO" id="GO:0003677">
    <property type="term" value="F:DNA binding"/>
    <property type="evidence" value="ECO:0007669"/>
    <property type="project" value="UniProtKB-KW"/>
</dbReference>
<dbReference type="Pfam" id="PF13309">
    <property type="entry name" value="HTH_22"/>
    <property type="match status" value="1"/>
</dbReference>
<reference evidence="3 4" key="1">
    <citation type="submission" date="2016-10" db="EMBL/GenBank/DDBJ databases">
        <authorList>
            <person name="de Groot N.N."/>
        </authorList>
    </citation>
    <scope>NUCLEOTIDE SEQUENCE [LARGE SCALE GENOMIC DNA]</scope>
    <source>
        <strain evidence="3 4">CGMCC 1.10434</strain>
    </source>
</reference>
<sequence>MEKKEAIEFLDGLAKGISSMFGQQCETLIHDMSVPKHPIVKIYNGHVTDRTVGSTKDVYGNEAGEEEVFLNQDFVNHLVTTHSGRKIKSSTFHYKGQAYHYALGINYDFTHIYTFSKIQYDFMKVDTDLDLAITELDENRLSILFDTCLLKIGKSVDAMNRSDRIQLLRLLQQEKAFNFKKFVPYVSERLNMSRYTIYKYIKEIEQ</sequence>
<keyword evidence="3" id="KW-0238">DNA-binding</keyword>
<dbReference type="PANTHER" id="PTHR35568">
    <property type="entry name" value="TRANSCRIPTIONAL REGULATOR DAUR"/>
    <property type="match status" value="1"/>
</dbReference>
<feature type="domain" description="YheO-like" evidence="1">
    <location>
        <begin position="8"/>
        <end position="115"/>
    </location>
</feature>
<protein>
    <submittedName>
        <fullName evidence="3">Predicted transcriptional regulator YheO, contains PAS and DNA-binding HTH domains</fullName>
    </submittedName>
</protein>
<dbReference type="STRING" id="872970.SAMN04488134_10445"/>
<dbReference type="Pfam" id="PF08348">
    <property type="entry name" value="PAS_6"/>
    <property type="match status" value="1"/>
</dbReference>
<name>A0A1H8M6F0_9BACI</name>
<accession>A0A1H8M6F0</accession>
<dbReference type="Proteomes" id="UP000199300">
    <property type="component" value="Unassembled WGS sequence"/>
</dbReference>